<feature type="signal peptide" evidence="5">
    <location>
        <begin position="1"/>
        <end position="22"/>
    </location>
</feature>
<evidence type="ECO:0000256" key="4">
    <source>
        <dbReference type="SAM" id="MobiDB-lite"/>
    </source>
</evidence>
<evidence type="ECO:0000256" key="2">
    <source>
        <dbReference type="ARBA" id="ARBA00022692"/>
    </source>
</evidence>
<gene>
    <name evidence="8" type="ORF">FHP91_17670</name>
</gene>
<evidence type="ECO:0000259" key="6">
    <source>
        <dbReference type="Pfam" id="PF03865"/>
    </source>
</evidence>
<keyword evidence="2" id="KW-0812">Transmembrane</keyword>
<feature type="domain" description="Polypeptide-transport-associated ShlB-type" evidence="7">
    <location>
        <begin position="67"/>
        <end position="140"/>
    </location>
</feature>
<organism evidence="8 9">
    <name type="scientific">Denitromonas halophila</name>
    <dbReference type="NCBI Taxonomy" id="1629404"/>
    <lineage>
        <taxon>Bacteria</taxon>
        <taxon>Pseudomonadati</taxon>
        <taxon>Pseudomonadota</taxon>
        <taxon>Betaproteobacteria</taxon>
        <taxon>Rhodocyclales</taxon>
        <taxon>Zoogloeaceae</taxon>
        <taxon>Denitromonas</taxon>
    </lineage>
</organism>
<evidence type="ECO:0000313" key="9">
    <source>
        <dbReference type="Proteomes" id="UP000319502"/>
    </source>
</evidence>
<evidence type="ECO:0000259" key="7">
    <source>
        <dbReference type="Pfam" id="PF08479"/>
    </source>
</evidence>
<dbReference type="Gene3D" id="3.10.20.310">
    <property type="entry name" value="membrane protein fhac"/>
    <property type="match status" value="1"/>
</dbReference>
<dbReference type="InterPro" id="IPR013686">
    <property type="entry name" value="Polypept-transport_assoc_ShlB"/>
</dbReference>
<sequence>MTTIFRFSALTLVLAASFPALAQVAPDAGQTLQQNAPPREAPQPGPAISIEAPPAAALQPGGTQVMLQAVSFGGNSLFSEAELRDMLGPVTGKSYDLAALRELAQRVRAHYAAAGYPFARAYLPPQSMAEGQLRIEVVEGRYGTVRAFGDPTLTGATERFLSPLQPGEVIRSDLLERTTLVLDDLPGVKVAPIIRPGQEVGTGDLDVRVERTPGFAGEVGIDNHGNRFTGEHRLRANLQLDSPFLLGDQITARLIYSDEDLWLGSLGYSLPLGASGLRGNIGYAHTSYELGKNFASLDATGTAKVSSIGVSYPVIRSQRTNLTVAATYQHKALNDRQGLAGTDNDKSSESLPLALQFDHRDGFGGGGITYGAVSYTAGRLTLDDTLKATDISSGTDARGHFDKWNLDLARVQALPAGFTLFGRVSAQWAGQNLDSSERLSLGGANGVRAYPNGEGNGDEGWLTQIELRYALGAFSPYLFHDAGRVTINADPGGITPAVTDNHRAIAGSGVGVRYQANGWRVDANVAWRSHGGAPQSDSAERDPRAWVTVGYAF</sequence>
<keyword evidence="3" id="KW-0998">Cell outer membrane</keyword>
<protein>
    <submittedName>
        <fullName evidence="8">ShlB/FhaC/HecB family hemolysin secretion/activation protein</fullName>
    </submittedName>
</protein>
<keyword evidence="9" id="KW-1185">Reference proteome</keyword>
<dbReference type="GO" id="GO:0098046">
    <property type="term" value="C:type V protein secretion system complex"/>
    <property type="evidence" value="ECO:0007669"/>
    <property type="project" value="TreeGrafter"/>
</dbReference>
<keyword evidence="1" id="KW-0472">Membrane</keyword>
<evidence type="ECO:0000313" key="8">
    <source>
        <dbReference type="EMBL" id="TVO52260.1"/>
    </source>
</evidence>
<comment type="caution">
    <text evidence="8">The sequence shown here is derived from an EMBL/GenBank/DDBJ whole genome shotgun (WGS) entry which is preliminary data.</text>
</comment>
<feature type="domain" description="Haemolysin activator HlyB C-terminal" evidence="6">
    <location>
        <begin position="201"/>
        <end position="513"/>
    </location>
</feature>
<keyword evidence="5" id="KW-0732">Signal</keyword>
<keyword evidence="1" id="KW-1134">Transmembrane beta strand</keyword>
<dbReference type="AlphaFoldDB" id="A0A557QH90"/>
<dbReference type="Pfam" id="PF03865">
    <property type="entry name" value="ShlB"/>
    <property type="match status" value="1"/>
</dbReference>
<dbReference type="RefSeq" id="WP_144310841.1">
    <property type="nucleotide sequence ID" value="NZ_VMNK01000017.1"/>
</dbReference>
<dbReference type="Pfam" id="PF08479">
    <property type="entry name" value="POTRA_2"/>
    <property type="match status" value="1"/>
</dbReference>
<feature type="chain" id="PRO_5021990581" evidence="5">
    <location>
        <begin position="23"/>
        <end position="553"/>
    </location>
</feature>
<dbReference type="PANTHER" id="PTHR34597">
    <property type="entry name" value="SLR1661 PROTEIN"/>
    <property type="match status" value="1"/>
</dbReference>
<reference evidence="8 9" key="1">
    <citation type="submission" date="2019-07" db="EMBL/GenBank/DDBJ databases">
        <title>The pathways for chlorine oxyanion respiration interact through the shared metabolite chlorate.</title>
        <authorList>
            <person name="Barnum T.P."/>
            <person name="Cheng Y."/>
            <person name="Hill K.A."/>
            <person name="Lucas L.N."/>
            <person name="Carlson H.K."/>
            <person name="Coates J.D."/>
        </authorList>
    </citation>
    <scope>NUCLEOTIDE SEQUENCE [LARGE SCALE GENOMIC DNA]</scope>
    <source>
        <strain evidence="8 9">SFB-3</strain>
    </source>
</reference>
<accession>A0A557QH90</accession>
<dbReference type="GO" id="GO:0046819">
    <property type="term" value="P:protein secretion by the type V secretion system"/>
    <property type="evidence" value="ECO:0007669"/>
    <property type="project" value="TreeGrafter"/>
</dbReference>
<dbReference type="EMBL" id="VMNK01000017">
    <property type="protein sequence ID" value="TVO52260.1"/>
    <property type="molecule type" value="Genomic_DNA"/>
</dbReference>
<dbReference type="Proteomes" id="UP000319502">
    <property type="component" value="Unassembled WGS sequence"/>
</dbReference>
<dbReference type="Gene3D" id="2.40.160.50">
    <property type="entry name" value="membrane protein fhac: a member of the omp85/tpsb transporter family"/>
    <property type="match status" value="1"/>
</dbReference>
<evidence type="ECO:0000256" key="3">
    <source>
        <dbReference type="ARBA" id="ARBA00023237"/>
    </source>
</evidence>
<feature type="region of interest" description="Disordered" evidence="4">
    <location>
        <begin position="32"/>
        <end position="51"/>
    </location>
</feature>
<dbReference type="InterPro" id="IPR051544">
    <property type="entry name" value="TPS_OM_transporter"/>
</dbReference>
<evidence type="ECO:0000256" key="5">
    <source>
        <dbReference type="SAM" id="SignalP"/>
    </source>
</evidence>
<dbReference type="GO" id="GO:0008320">
    <property type="term" value="F:protein transmembrane transporter activity"/>
    <property type="evidence" value="ECO:0007669"/>
    <property type="project" value="TreeGrafter"/>
</dbReference>
<proteinExistence type="predicted"/>
<dbReference type="OrthoDB" id="572300at2"/>
<dbReference type="InterPro" id="IPR005565">
    <property type="entry name" value="Hemolysn_activator_HlyB_C"/>
</dbReference>
<evidence type="ECO:0000256" key="1">
    <source>
        <dbReference type="ARBA" id="ARBA00022452"/>
    </source>
</evidence>
<dbReference type="PANTHER" id="PTHR34597:SF1">
    <property type="entry name" value="HEME_HEMOPEXIN TRANSPORTER PROTEIN HUXB"/>
    <property type="match status" value="1"/>
</dbReference>
<name>A0A557QH90_9RHOO</name>